<dbReference type="OrthoDB" id="85977at2157"/>
<dbReference type="AlphaFoldDB" id="A0A1H8TTE3"/>
<dbReference type="PROSITE" id="PS51257">
    <property type="entry name" value="PROKAR_LIPOPROTEIN"/>
    <property type="match status" value="1"/>
</dbReference>
<gene>
    <name evidence="2" type="ORF">SAMN04487948_108116</name>
</gene>
<dbReference type="Proteomes" id="UP000199126">
    <property type="component" value="Unassembled WGS sequence"/>
</dbReference>
<name>A0A1H8TTE3_9EURY</name>
<reference evidence="3" key="1">
    <citation type="submission" date="2016-10" db="EMBL/GenBank/DDBJ databases">
        <authorList>
            <person name="Varghese N."/>
            <person name="Submissions S."/>
        </authorList>
    </citation>
    <scope>NUCLEOTIDE SEQUENCE [LARGE SCALE GENOMIC DNA]</scope>
    <source>
        <strain evidence="3">CGMCC 1.10121</strain>
    </source>
</reference>
<dbReference type="NCBIfam" id="NF038145">
    <property type="entry name" value="Hvo_1808_fam"/>
    <property type="match status" value="1"/>
</dbReference>
<organism evidence="2 3">
    <name type="scientific">Halogranum amylolyticum</name>
    <dbReference type="NCBI Taxonomy" id="660520"/>
    <lineage>
        <taxon>Archaea</taxon>
        <taxon>Methanobacteriati</taxon>
        <taxon>Methanobacteriota</taxon>
        <taxon>Stenosarchaea group</taxon>
        <taxon>Halobacteria</taxon>
        <taxon>Halobacteriales</taxon>
        <taxon>Haloferacaceae</taxon>
    </lineage>
</organism>
<sequence length="513" mass="55474">MRRLPALATVALVLLAGCVGSVPFADSGSASDTVVPDDDVHADVEPAPADLSDPAEDRLGWEGGYWYNESIDVDQSDGLNDSELAAVTNRSMARVEYIRGLEFERSVPVEVVGRDEFSTPSNNNTTSPNRSRFDNAKFEALFMINESTDSLAVQTQNRQAAIGGYYSPREERIVLVSGNSESPKLSEVTLSQELFHALQDQQFDISSYEQSTREDHNAVDGIVEGDGNLVDYLYGQRCGDEWSCLTDGQTADGESGQAGQSGGGANASDTGSGGLSAIGPYLLKYQPYSDGPAFVYATYQAGGWDAVDAVYENPPASTSQVIHPEQYPDDAPTEPTVTDRTSGSWERIDVDGRANYAEVGEAGLASMLVTPLYEKPGARIVSPEQWLNTNESGDPRQFDPLSYDNPYTDGFAGDRLVSYVNADDETGYVWTIQFENESSADEFRDGYGQLLDHRNASEVADADSPGTVYRIAEDDPNGFGDAFRVVQRGDTVVVTNAPTVDDLSRVHAPANDD</sequence>
<proteinExistence type="predicted"/>
<keyword evidence="3" id="KW-1185">Reference proteome</keyword>
<dbReference type="EMBL" id="FODV01000008">
    <property type="protein sequence ID" value="SEO94300.1"/>
    <property type="molecule type" value="Genomic_DNA"/>
</dbReference>
<accession>A0A1H8TTE3</accession>
<protein>
    <submittedName>
        <fullName evidence="2">Uncharacterized protein</fullName>
    </submittedName>
</protein>
<evidence type="ECO:0000313" key="3">
    <source>
        <dbReference type="Proteomes" id="UP000199126"/>
    </source>
</evidence>
<evidence type="ECO:0000313" key="2">
    <source>
        <dbReference type="EMBL" id="SEO94300.1"/>
    </source>
</evidence>
<evidence type="ECO:0000256" key="1">
    <source>
        <dbReference type="SAM" id="MobiDB-lite"/>
    </source>
</evidence>
<dbReference type="RefSeq" id="WP_089825554.1">
    <property type="nucleotide sequence ID" value="NZ_FODV01000008.1"/>
</dbReference>
<feature type="region of interest" description="Disordered" evidence="1">
    <location>
        <begin position="248"/>
        <end position="269"/>
    </location>
</feature>
<dbReference type="InterPro" id="IPR047792">
    <property type="entry name" value="Hvo_1808-like"/>
</dbReference>
<feature type="compositionally biased region" description="Gly residues" evidence="1">
    <location>
        <begin position="259"/>
        <end position="269"/>
    </location>
</feature>
<feature type="region of interest" description="Disordered" evidence="1">
    <location>
        <begin position="318"/>
        <end position="342"/>
    </location>
</feature>
<feature type="region of interest" description="Disordered" evidence="1">
    <location>
        <begin position="27"/>
        <end position="55"/>
    </location>
</feature>